<dbReference type="InterPro" id="IPR008927">
    <property type="entry name" value="6-PGluconate_DH-like_C_sf"/>
</dbReference>
<dbReference type="GO" id="GO:0008926">
    <property type="term" value="F:mannitol-1-phosphate 5-dehydrogenase activity"/>
    <property type="evidence" value="ECO:0007669"/>
    <property type="project" value="UniProtKB-UniRule"/>
</dbReference>
<dbReference type="NCBIfam" id="NF002647">
    <property type="entry name" value="PRK02318.1-3"/>
    <property type="match status" value="1"/>
</dbReference>
<dbReference type="SUPFAM" id="SSF51735">
    <property type="entry name" value="NAD(P)-binding Rossmann-fold domains"/>
    <property type="match status" value="1"/>
</dbReference>
<dbReference type="NCBIfam" id="NF002646">
    <property type="entry name" value="PRK02318.1-2"/>
    <property type="match status" value="1"/>
</dbReference>
<evidence type="ECO:0000313" key="11">
    <source>
        <dbReference type="Proteomes" id="UP001339962"/>
    </source>
</evidence>
<keyword evidence="5 7" id="KW-0520">NAD</keyword>
<dbReference type="Gene3D" id="3.40.50.720">
    <property type="entry name" value="NAD(P)-binding Rossmann-like Domain"/>
    <property type="match status" value="1"/>
</dbReference>
<dbReference type="InterPro" id="IPR013131">
    <property type="entry name" value="Mannitol_DH_N"/>
</dbReference>
<accession>A0ABD5IX72</accession>
<gene>
    <name evidence="7" type="primary">mtlD</name>
    <name evidence="10" type="ORF">P9850_14080</name>
</gene>
<reference evidence="10 11" key="1">
    <citation type="submission" date="2023-03" db="EMBL/GenBank/DDBJ databases">
        <title>Bacillus Genome Sequencing.</title>
        <authorList>
            <person name="Dunlap C."/>
        </authorList>
    </citation>
    <scope>NUCLEOTIDE SEQUENCE [LARGE SCALE GENOMIC DNA]</scope>
    <source>
        <strain evidence="10 11">NRS-38</strain>
    </source>
</reference>
<evidence type="ECO:0000256" key="4">
    <source>
        <dbReference type="ARBA" id="ARBA00023002"/>
    </source>
</evidence>
<comment type="caution">
    <text evidence="10">The sequence shown here is derived from an EMBL/GenBank/DDBJ whole genome shotgun (WGS) entry which is preliminary data.</text>
</comment>
<dbReference type="PANTHER" id="PTHR30524:SF0">
    <property type="entry name" value="ALTRONATE OXIDOREDUCTASE-RELATED"/>
    <property type="match status" value="1"/>
</dbReference>
<sequence>MLAVHFGAGNIGRGFIGQLLSQSGYEVVFVDVNEEIVQKLQEKRHYRVIIAGEQIEEQHVYHVTALHSVKDHEAVLQHIARADFVTTAVGPNVLPLIAPVIAEGIRKRLEVNRTPVHIIACENMIGGSSFLKEHVWKKLSEEEQTMASQYCSFPNCAVDRIVPNQKNEDLLSVTVEPFFEWVIETKQMIGTIPPIEGVRIVDELPPYIERKLFTVNTGHALVAYLGYYKKFFTIHEAMKDEEIYADVVKALNESGRVLIQKYGWNADEHQIYIKKIVQRFTNSAITDEVTRVGRSPIRKLGPNDRLISPAKQYYDLFHEIPSGLVKGIAALLQFDYQEDTEAMELQETIRQMGIEGALSRYAGLELGHPLIAAVKTEAAMLAKQ</sequence>
<keyword evidence="4 7" id="KW-0560">Oxidoreductase</keyword>
<name>A0ABD5IX72_9BACL</name>
<dbReference type="EC" id="1.1.1.17" evidence="2 7"/>
<feature type="domain" description="Mannitol dehydrogenase C-terminal" evidence="9">
    <location>
        <begin position="204"/>
        <end position="345"/>
    </location>
</feature>
<dbReference type="PANTHER" id="PTHR30524">
    <property type="entry name" value="MANNITOL-1-PHOSPHATE 5-DEHYDROGENASE"/>
    <property type="match status" value="1"/>
</dbReference>
<evidence type="ECO:0000259" key="9">
    <source>
        <dbReference type="Pfam" id="PF08125"/>
    </source>
</evidence>
<dbReference type="InterPro" id="IPR013118">
    <property type="entry name" value="Mannitol_DH_C"/>
</dbReference>
<evidence type="ECO:0000313" key="10">
    <source>
        <dbReference type="EMBL" id="MED5052934.1"/>
    </source>
</evidence>
<dbReference type="InterPro" id="IPR000669">
    <property type="entry name" value="Mannitol_DH"/>
</dbReference>
<dbReference type="InterPro" id="IPR013328">
    <property type="entry name" value="6PGD_dom2"/>
</dbReference>
<feature type="domain" description="Mannitol dehydrogenase N-terminal" evidence="8">
    <location>
        <begin position="2"/>
        <end position="196"/>
    </location>
</feature>
<comment type="catalytic activity">
    <reaction evidence="6 7">
        <text>D-mannitol 1-phosphate + NAD(+) = beta-D-fructose 6-phosphate + NADH + H(+)</text>
        <dbReference type="Rhea" id="RHEA:19661"/>
        <dbReference type="ChEBI" id="CHEBI:15378"/>
        <dbReference type="ChEBI" id="CHEBI:57540"/>
        <dbReference type="ChEBI" id="CHEBI:57634"/>
        <dbReference type="ChEBI" id="CHEBI:57945"/>
        <dbReference type="ChEBI" id="CHEBI:61381"/>
        <dbReference type="EC" id="1.1.1.17"/>
    </reaction>
</comment>
<evidence type="ECO:0000256" key="3">
    <source>
        <dbReference type="ARBA" id="ARBA00016219"/>
    </source>
</evidence>
<dbReference type="PRINTS" id="PR00084">
    <property type="entry name" value="MTLDHDRGNASE"/>
</dbReference>
<dbReference type="Proteomes" id="UP001339962">
    <property type="component" value="Unassembled WGS sequence"/>
</dbReference>
<dbReference type="Gene3D" id="1.10.1040.10">
    <property type="entry name" value="N-(1-d-carboxylethyl)-l-norvaline Dehydrogenase, domain 2"/>
    <property type="match status" value="1"/>
</dbReference>
<proteinExistence type="inferred from homology"/>
<dbReference type="HAMAP" id="MF_00196">
    <property type="entry name" value="Mannitol_dehydrog"/>
    <property type="match status" value="1"/>
</dbReference>
<dbReference type="Pfam" id="PF08125">
    <property type="entry name" value="Mannitol_dh_C"/>
    <property type="match status" value="1"/>
</dbReference>
<dbReference type="SUPFAM" id="SSF48179">
    <property type="entry name" value="6-phosphogluconate dehydrogenase C-terminal domain-like"/>
    <property type="match status" value="1"/>
</dbReference>
<evidence type="ECO:0000256" key="2">
    <source>
        <dbReference type="ARBA" id="ARBA00012939"/>
    </source>
</evidence>
<dbReference type="RefSeq" id="WP_080862545.1">
    <property type="nucleotide sequence ID" value="NZ_JACIDF010000008.1"/>
</dbReference>
<dbReference type="Pfam" id="PF01232">
    <property type="entry name" value="Mannitol_dh"/>
    <property type="match status" value="1"/>
</dbReference>
<dbReference type="EMBL" id="JARTLI010000036">
    <property type="protein sequence ID" value="MED5052934.1"/>
    <property type="molecule type" value="Genomic_DNA"/>
</dbReference>
<protein>
    <recommendedName>
        <fullName evidence="3 7">Mannitol-1-phosphate 5-dehydrogenase</fullName>
        <ecNumber evidence="2 7">1.1.1.17</ecNumber>
    </recommendedName>
</protein>
<organism evidence="10 11">
    <name type="scientific">Anoxybacteroides rupiense</name>
    <dbReference type="NCBI Taxonomy" id="311460"/>
    <lineage>
        <taxon>Bacteria</taxon>
        <taxon>Bacillati</taxon>
        <taxon>Bacillota</taxon>
        <taxon>Bacilli</taxon>
        <taxon>Bacillales</taxon>
        <taxon>Anoxybacillaceae</taxon>
        <taxon>Anoxybacteroides</taxon>
    </lineage>
</organism>
<evidence type="ECO:0000256" key="1">
    <source>
        <dbReference type="ARBA" id="ARBA00006541"/>
    </source>
</evidence>
<dbReference type="NCBIfam" id="NF002649">
    <property type="entry name" value="PRK02318.2-1"/>
    <property type="match status" value="1"/>
</dbReference>
<dbReference type="InterPro" id="IPR023028">
    <property type="entry name" value="Mannitol_1_phos_5_DH"/>
</dbReference>
<dbReference type="AlphaFoldDB" id="A0ABD5IX72"/>
<evidence type="ECO:0000256" key="6">
    <source>
        <dbReference type="ARBA" id="ARBA00048615"/>
    </source>
</evidence>
<dbReference type="InterPro" id="IPR036291">
    <property type="entry name" value="NAD(P)-bd_dom_sf"/>
</dbReference>
<evidence type="ECO:0000259" key="8">
    <source>
        <dbReference type="Pfam" id="PF01232"/>
    </source>
</evidence>
<comment type="similarity">
    <text evidence="1 7">Belongs to the mannitol dehydrogenase family.</text>
</comment>
<dbReference type="NCBIfam" id="NF002652">
    <property type="entry name" value="PRK02318.2-5"/>
    <property type="match status" value="1"/>
</dbReference>
<feature type="binding site" evidence="7">
    <location>
        <begin position="3"/>
        <end position="14"/>
    </location>
    <ligand>
        <name>NAD(+)</name>
        <dbReference type="ChEBI" id="CHEBI:57540"/>
    </ligand>
</feature>
<evidence type="ECO:0000256" key="7">
    <source>
        <dbReference type="HAMAP-Rule" id="MF_00196"/>
    </source>
</evidence>
<evidence type="ECO:0000256" key="5">
    <source>
        <dbReference type="ARBA" id="ARBA00023027"/>
    </source>
</evidence>